<dbReference type="KEGG" id="mlr:MELLADRAFT_91829"/>
<dbReference type="HOGENOM" id="CLU_1366513_0_0_1"/>
<name>F4S0H1_MELLP</name>
<keyword evidence="3" id="KW-1185">Reference proteome</keyword>
<dbReference type="EMBL" id="GL883135">
    <property type="protein sequence ID" value="EGG01870.1"/>
    <property type="molecule type" value="Genomic_DNA"/>
</dbReference>
<evidence type="ECO:0000256" key="1">
    <source>
        <dbReference type="SAM" id="Coils"/>
    </source>
</evidence>
<dbReference type="Proteomes" id="UP000001072">
    <property type="component" value="Unassembled WGS sequence"/>
</dbReference>
<dbReference type="RefSeq" id="XP_007414970.1">
    <property type="nucleotide sequence ID" value="XM_007414908.1"/>
</dbReference>
<dbReference type="GeneID" id="18936029"/>
<dbReference type="InParanoid" id="F4S0H1"/>
<protein>
    <submittedName>
        <fullName evidence="2">Uncharacterized protein</fullName>
    </submittedName>
</protein>
<reference evidence="3" key="1">
    <citation type="journal article" date="2011" name="Proc. Natl. Acad. Sci. U.S.A.">
        <title>Obligate biotrophy features unraveled by the genomic analysis of rust fungi.</title>
        <authorList>
            <person name="Duplessis S."/>
            <person name="Cuomo C.A."/>
            <person name="Lin Y.-C."/>
            <person name="Aerts A."/>
            <person name="Tisserant E."/>
            <person name="Veneault-Fourrey C."/>
            <person name="Joly D.L."/>
            <person name="Hacquard S."/>
            <person name="Amselem J."/>
            <person name="Cantarel B.L."/>
            <person name="Chiu R."/>
            <person name="Coutinho P.M."/>
            <person name="Feau N."/>
            <person name="Field M."/>
            <person name="Frey P."/>
            <person name="Gelhaye E."/>
            <person name="Goldberg J."/>
            <person name="Grabherr M.G."/>
            <person name="Kodira C.D."/>
            <person name="Kohler A."/>
            <person name="Kuees U."/>
            <person name="Lindquist E.A."/>
            <person name="Lucas S.M."/>
            <person name="Mago R."/>
            <person name="Mauceli E."/>
            <person name="Morin E."/>
            <person name="Murat C."/>
            <person name="Pangilinan J.L."/>
            <person name="Park R."/>
            <person name="Pearson M."/>
            <person name="Quesneville H."/>
            <person name="Rouhier N."/>
            <person name="Sakthikumar S."/>
            <person name="Salamov A.A."/>
            <person name="Schmutz J."/>
            <person name="Selles B."/>
            <person name="Shapiro H."/>
            <person name="Tanguay P."/>
            <person name="Tuskan G.A."/>
            <person name="Henrissat B."/>
            <person name="Van de Peer Y."/>
            <person name="Rouze P."/>
            <person name="Ellis J.G."/>
            <person name="Dodds P.N."/>
            <person name="Schein J.E."/>
            <person name="Zhong S."/>
            <person name="Hamelin R.C."/>
            <person name="Grigoriev I.V."/>
            <person name="Szabo L.J."/>
            <person name="Martin F."/>
        </authorList>
    </citation>
    <scope>NUCLEOTIDE SEQUENCE [LARGE SCALE GENOMIC DNA]</scope>
    <source>
        <strain evidence="3">98AG31 / pathotype 3-4-7</strain>
    </source>
</reference>
<dbReference type="InterPro" id="IPR040521">
    <property type="entry name" value="KDZ"/>
</dbReference>
<feature type="coiled-coil region" evidence="1">
    <location>
        <begin position="111"/>
        <end position="148"/>
    </location>
</feature>
<evidence type="ECO:0000313" key="3">
    <source>
        <dbReference type="Proteomes" id="UP000001072"/>
    </source>
</evidence>
<dbReference type="PANTHER" id="PTHR33096">
    <property type="entry name" value="CXC2 DOMAIN-CONTAINING PROTEIN"/>
    <property type="match status" value="1"/>
</dbReference>
<dbReference type="Pfam" id="PF18758">
    <property type="entry name" value="KDZ"/>
    <property type="match status" value="1"/>
</dbReference>
<keyword evidence="1" id="KW-0175">Coiled coil</keyword>
<dbReference type="VEuPathDB" id="FungiDB:MELLADRAFT_91829"/>
<dbReference type="OrthoDB" id="3364670at2759"/>
<gene>
    <name evidence="2" type="ORF">MELLADRAFT_91829</name>
</gene>
<dbReference type="AlphaFoldDB" id="F4S0H1"/>
<organism evidence="3">
    <name type="scientific">Melampsora larici-populina (strain 98AG31 / pathotype 3-4-7)</name>
    <name type="common">Poplar leaf rust fungus</name>
    <dbReference type="NCBI Taxonomy" id="747676"/>
    <lineage>
        <taxon>Eukaryota</taxon>
        <taxon>Fungi</taxon>
        <taxon>Dikarya</taxon>
        <taxon>Basidiomycota</taxon>
        <taxon>Pucciniomycotina</taxon>
        <taxon>Pucciniomycetes</taxon>
        <taxon>Pucciniales</taxon>
        <taxon>Melampsoraceae</taxon>
        <taxon>Melampsora</taxon>
    </lineage>
</organism>
<proteinExistence type="predicted"/>
<sequence length="200" mass="22750">MHLGWGLSDGEGLERIWSALSPLVSPNRYATKQHQLISLNLKAMHRNEILRRNAVRSTVSKLATAERTYDTAFNTLTRLEAERSVYTIGYFSDQWARQKQCQLAAMADGGVKKLEEVLSNLLDLEDKLKHAHNKLKRIRRKRRRHQTKTEREAILNLPSSIVALEVAIEEVTEELADPELQNLRIATGTSHDTICTHGIC</sequence>
<accession>F4S0H1</accession>
<evidence type="ECO:0000313" key="2">
    <source>
        <dbReference type="EMBL" id="EGG01870.1"/>
    </source>
</evidence>
<dbReference type="PANTHER" id="PTHR33096:SF1">
    <property type="entry name" value="CXC1-LIKE CYSTEINE CLUSTER ASSOCIATED WITH KDZ TRANSPOSASES DOMAIN-CONTAINING PROTEIN"/>
    <property type="match status" value="1"/>
</dbReference>